<dbReference type="Proteomes" id="UP001279734">
    <property type="component" value="Unassembled WGS sequence"/>
</dbReference>
<feature type="region of interest" description="Disordered" evidence="1">
    <location>
        <begin position="82"/>
        <end position="107"/>
    </location>
</feature>
<proteinExistence type="predicted"/>
<dbReference type="EMBL" id="BSYO01000040">
    <property type="protein sequence ID" value="GMH31362.1"/>
    <property type="molecule type" value="Genomic_DNA"/>
</dbReference>
<feature type="compositionally biased region" description="Basic and acidic residues" evidence="1">
    <location>
        <begin position="90"/>
        <end position="107"/>
    </location>
</feature>
<protein>
    <submittedName>
        <fullName evidence="2">Uncharacterized protein</fullName>
    </submittedName>
</protein>
<reference evidence="2" key="1">
    <citation type="submission" date="2023-05" db="EMBL/GenBank/DDBJ databases">
        <title>Nepenthes gracilis genome sequencing.</title>
        <authorList>
            <person name="Fukushima K."/>
        </authorList>
    </citation>
    <scope>NUCLEOTIDE SEQUENCE</scope>
    <source>
        <strain evidence="2">SING2019-196</strain>
    </source>
</reference>
<sequence>MPVRQSSFRADSHQFSSCTPVWLPRVDVMKSKIENGPNVVQLVSSANSSCDLSIGFEMTIKIPSVRKGKAESWSPKILPDDLGISGHQFQESRELPDDKEAKKRMFK</sequence>
<evidence type="ECO:0000313" key="2">
    <source>
        <dbReference type="EMBL" id="GMH31362.1"/>
    </source>
</evidence>
<gene>
    <name evidence="2" type="ORF">Nepgr_033205</name>
</gene>
<comment type="caution">
    <text evidence="2">The sequence shown here is derived from an EMBL/GenBank/DDBJ whole genome shotgun (WGS) entry which is preliminary data.</text>
</comment>
<organism evidence="2 3">
    <name type="scientific">Nepenthes gracilis</name>
    <name type="common">Slender pitcher plant</name>
    <dbReference type="NCBI Taxonomy" id="150966"/>
    <lineage>
        <taxon>Eukaryota</taxon>
        <taxon>Viridiplantae</taxon>
        <taxon>Streptophyta</taxon>
        <taxon>Embryophyta</taxon>
        <taxon>Tracheophyta</taxon>
        <taxon>Spermatophyta</taxon>
        <taxon>Magnoliopsida</taxon>
        <taxon>eudicotyledons</taxon>
        <taxon>Gunneridae</taxon>
        <taxon>Pentapetalae</taxon>
        <taxon>Caryophyllales</taxon>
        <taxon>Nepenthaceae</taxon>
        <taxon>Nepenthes</taxon>
    </lineage>
</organism>
<evidence type="ECO:0000256" key="1">
    <source>
        <dbReference type="SAM" id="MobiDB-lite"/>
    </source>
</evidence>
<evidence type="ECO:0000313" key="3">
    <source>
        <dbReference type="Proteomes" id="UP001279734"/>
    </source>
</evidence>
<keyword evidence="3" id="KW-1185">Reference proteome</keyword>
<accession>A0AAD3Y6E3</accession>
<name>A0AAD3Y6E3_NEPGR</name>
<dbReference type="AlphaFoldDB" id="A0AAD3Y6E3"/>